<organism evidence="2 3">
    <name type="scientific">Virgibacillus byunsanensis</name>
    <dbReference type="NCBI Taxonomy" id="570945"/>
    <lineage>
        <taxon>Bacteria</taxon>
        <taxon>Bacillati</taxon>
        <taxon>Bacillota</taxon>
        <taxon>Bacilli</taxon>
        <taxon>Bacillales</taxon>
        <taxon>Bacillaceae</taxon>
        <taxon>Virgibacillus</taxon>
    </lineage>
</organism>
<sequence length="63" mass="7212">MKNIGRGKSINRPGELINRDKNRLIGENNDQQRKISIKEPSEMIKLIAKSINRPGNSINRDKN</sequence>
<reference evidence="3" key="1">
    <citation type="journal article" date="2019" name="Int. J. Syst. Evol. Microbiol.">
        <title>The Global Catalogue of Microorganisms (GCM) 10K type strain sequencing project: providing services to taxonomists for standard genome sequencing and annotation.</title>
        <authorList>
            <consortium name="The Broad Institute Genomics Platform"/>
            <consortium name="The Broad Institute Genome Sequencing Center for Infectious Disease"/>
            <person name="Wu L."/>
            <person name="Ma J."/>
        </authorList>
    </citation>
    <scope>NUCLEOTIDE SEQUENCE [LARGE SCALE GENOMIC DNA]</scope>
    <source>
        <strain evidence="3">CCUG 56754</strain>
    </source>
</reference>
<evidence type="ECO:0000256" key="1">
    <source>
        <dbReference type="SAM" id="MobiDB-lite"/>
    </source>
</evidence>
<dbReference type="Proteomes" id="UP001597040">
    <property type="component" value="Unassembled WGS sequence"/>
</dbReference>
<evidence type="ECO:0000313" key="3">
    <source>
        <dbReference type="Proteomes" id="UP001597040"/>
    </source>
</evidence>
<proteinExistence type="predicted"/>
<feature type="region of interest" description="Disordered" evidence="1">
    <location>
        <begin position="1"/>
        <end position="31"/>
    </location>
</feature>
<gene>
    <name evidence="2" type="ORF">ACFQ3N_17475</name>
</gene>
<protein>
    <submittedName>
        <fullName evidence="2">Uncharacterized protein</fullName>
    </submittedName>
</protein>
<name>A0ABW3LRZ1_9BACI</name>
<feature type="compositionally biased region" description="Basic and acidic residues" evidence="1">
    <location>
        <begin position="17"/>
        <end position="31"/>
    </location>
</feature>
<accession>A0ABW3LRZ1</accession>
<evidence type="ECO:0000313" key="2">
    <source>
        <dbReference type="EMBL" id="MFD1040166.1"/>
    </source>
</evidence>
<dbReference type="EMBL" id="JBHTKJ010000063">
    <property type="protein sequence ID" value="MFD1040166.1"/>
    <property type="molecule type" value="Genomic_DNA"/>
</dbReference>
<keyword evidence="3" id="KW-1185">Reference proteome</keyword>
<comment type="caution">
    <text evidence="2">The sequence shown here is derived from an EMBL/GenBank/DDBJ whole genome shotgun (WGS) entry which is preliminary data.</text>
</comment>